<gene>
    <name evidence="1" type="ORF">TNCT_121431</name>
</gene>
<proteinExistence type="predicted"/>
<accession>A0A8X6JBI6</accession>
<dbReference type="OrthoDB" id="6436963at2759"/>
<evidence type="ECO:0000313" key="1">
    <source>
        <dbReference type="EMBL" id="GFR00276.1"/>
    </source>
</evidence>
<organism evidence="1 2">
    <name type="scientific">Trichonephila clavata</name>
    <name type="common">Joro spider</name>
    <name type="synonym">Nephila clavata</name>
    <dbReference type="NCBI Taxonomy" id="2740835"/>
    <lineage>
        <taxon>Eukaryota</taxon>
        <taxon>Metazoa</taxon>
        <taxon>Ecdysozoa</taxon>
        <taxon>Arthropoda</taxon>
        <taxon>Chelicerata</taxon>
        <taxon>Arachnida</taxon>
        <taxon>Araneae</taxon>
        <taxon>Araneomorphae</taxon>
        <taxon>Entelegynae</taxon>
        <taxon>Araneoidea</taxon>
        <taxon>Nephilidae</taxon>
        <taxon>Trichonephila</taxon>
    </lineage>
</organism>
<comment type="caution">
    <text evidence="1">The sequence shown here is derived from an EMBL/GenBank/DDBJ whole genome shotgun (WGS) entry which is preliminary data.</text>
</comment>
<dbReference type="Proteomes" id="UP000887116">
    <property type="component" value="Unassembled WGS sequence"/>
</dbReference>
<protein>
    <submittedName>
        <fullName evidence="1">Uncharacterized protein</fullName>
    </submittedName>
</protein>
<name>A0A8X6JBI6_TRICU</name>
<dbReference type="EMBL" id="BMAO01015219">
    <property type="protein sequence ID" value="GFR00276.1"/>
    <property type="molecule type" value="Genomic_DNA"/>
</dbReference>
<keyword evidence="2" id="KW-1185">Reference proteome</keyword>
<dbReference type="AlphaFoldDB" id="A0A8X6JBI6"/>
<reference evidence="1" key="1">
    <citation type="submission" date="2020-07" db="EMBL/GenBank/DDBJ databases">
        <title>Multicomponent nature underlies the extraordinary mechanical properties of spider dragline silk.</title>
        <authorList>
            <person name="Kono N."/>
            <person name="Nakamura H."/>
            <person name="Mori M."/>
            <person name="Yoshida Y."/>
            <person name="Ohtoshi R."/>
            <person name="Malay A.D."/>
            <person name="Moran D.A.P."/>
            <person name="Tomita M."/>
            <person name="Numata K."/>
            <person name="Arakawa K."/>
        </authorList>
    </citation>
    <scope>NUCLEOTIDE SEQUENCE</scope>
</reference>
<evidence type="ECO:0000313" key="2">
    <source>
        <dbReference type="Proteomes" id="UP000887116"/>
    </source>
</evidence>
<sequence>MHYAVKGGKPARRSRPLDDRFDFTPARVFGCEKLTMDTEEWWMSPLPIPIPRQKLATARNAHRLLLRHRLWPMRSPAGAGRSIPSSAVRSGRNERWELLYGSNTSSLPSPPNNLDPSEVMRRERFLLTRFFRRDFIGN</sequence>